<sequence>MSRLQTFVPPRPDAALMQFLVPVNRWLNLHGVPLLRDLPLLGRLPGFSGVADIREWHLPPEHEARLRQALSPRNVSFIGPNHPEFFTDWMIDKELSARYAPQLASWATHTVVNGMGAAMQRFWLRNNLIAQIPGAASQAAKQHSVEWALQGHGVLLHPEGAVGWHADWLAPLFPGIAELALGAHARLQAMGLQQLPPVHIVPVVWKLRFLHDETRAIRRELLWTAARLRLEVSPDADLPQQLFQLLSGVLEREAAQCAVSLPLRHEQSYFDRQQRLQQQLALRLDQLAGAEHASLSAGRRWSRVLRESRSESQRQEMKPLLASWERLQRLAPAAYSQPLLAQEHVAECIKRVRNDYCKGRLRDTLNAFFPRPAGPRALYMRVVEPIDIGHWLREQSDCSATALVVQMRSSMQRELDALLEGLHQREPYWTLANPLISRA</sequence>
<proteinExistence type="predicted"/>
<keyword evidence="2" id="KW-1185">Reference proteome</keyword>
<gene>
    <name evidence="1" type="ORF">DFR38_109188</name>
</gene>
<name>A0A318JEY7_9NEIS</name>
<organism evidence="1 2">
    <name type="scientific">Aquitalea magnusonii</name>
    <dbReference type="NCBI Taxonomy" id="332411"/>
    <lineage>
        <taxon>Bacteria</taxon>
        <taxon>Pseudomonadati</taxon>
        <taxon>Pseudomonadota</taxon>
        <taxon>Betaproteobacteria</taxon>
        <taxon>Neisseriales</taxon>
        <taxon>Chromobacteriaceae</taxon>
        <taxon>Aquitalea</taxon>
    </lineage>
</organism>
<evidence type="ECO:0000313" key="2">
    <source>
        <dbReference type="Proteomes" id="UP000248395"/>
    </source>
</evidence>
<dbReference type="OrthoDB" id="8609669at2"/>
<reference evidence="1 2" key="1">
    <citation type="submission" date="2018-05" db="EMBL/GenBank/DDBJ databases">
        <title>Genomic Encyclopedia of Type Strains, Phase IV (KMG-IV): sequencing the most valuable type-strain genomes for metagenomic binning, comparative biology and taxonomic classification.</title>
        <authorList>
            <person name="Goeker M."/>
        </authorList>
    </citation>
    <scope>NUCLEOTIDE SEQUENCE [LARGE SCALE GENOMIC DNA]</scope>
    <source>
        <strain evidence="1 2">DSM 25134</strain>
    </source>
</reference>
<evidence type="ECO:0000313" key="1">
    <source>
        <dbReference type="EMBL" id="PXX46346.1"/>
    </source>
</evidence>
<dbReference type="Proteomes" id="UP000248395">
    <property type="component" value="Unassembled WGS sequence"/>
</dbReference>
<dbReference type="EMBL" id="QJKC01000009">
    <property type="protein sequence ID" value="PXX46346.1"/>
    <property type="molecule type" value="Genomic_DNA"/>
</dbReference>
<dbReference type="RefSeq" id="WP_146215969.1">
    <property type="nucleotide sequence ID" value="NZ_QJKC01000009.1"/>
</dbReference>
<protein>
    <submittedName>
        <fullName evidence="1">Uncharacterized protein</fullName>
    </submittedName>
</protein>
<dbReference type="AlphaFoldDB" id="A0A318JEY7"/>
<comment type="caution">
    <text evidence="1">The sequence shown here is derived from an EMBL/GenBank/DDBJ whole genome shotgun (WGS) entry which is preliminary data.</text>
</comment>
<accession>A0A318JEY7</accession>